<reference evidence="3 4" key="1">
    <citation type="submission" date="2024-09" db="EMBL/GenBank/DDBJ databases">
        <authorList>
            <person name="Lee S.D."/>
        </authorList>
    </citation>
    <scope>NUCLEOTIDE SEQUENCE [LARGE SCALE GENOMIC DNA]</scope>
    <source>
        <strain evidence="3 4">N8-3</strain>
    </source>
</reference>
<dbReference type="PANTHER" id="PTHR47396">
    <property type="entry name" value="TYPE I RESTRICTION ENZYME ECOKI R PROTEIN"/>
    <property type="match status" value="1"/>
</dbReference>
<dbReference type="SMART" id="SM00487">
    <property type="entry name" value="DEXDc"/>
    <property type="match status" value="1"/>
</dbReference>
<dbReference type="Pfam" id="PF03457">
    <property type="entry name" value="HA"/>
    <property type="match status" value="2"/>
</dbReference>
<evidence type="ECO:0000313" key="3">
    <source>
        <dbReference type="EMBL" id="MFC1421301.1"/>
    </source>
</evidence>
<dbReference type="PANTHER" id="PTHR47396:SF1">
    <property type="entry name" value="ATP-DEPENDENT HELICASE IRC3-RELATED"/>
    <property type="match status" value="1"/>
</dbReference>
<dbReference type="Gene3D" id="3.40.50.300">
    <property type="entry name" value="P-loop containing nucleotide triphosphate hydrolases"/>
    <property type="match status" value="2"/>
</dbReference>
<accession>A0ABV6W5M7</accession>
<feature type="domain" description="Helicase C-terminal" evidence="2">
    <location>
        <begin position="302"/>
        <end position="468"/>
    </location>
</feature>
<dbReference type="Proteomes" id="UP001592531">
    <property type="component" value="Unassembled WGS sequence"/>
</dbReference>
<dbReference type="SUPFAM" id="SSF52540">
    <property type="entry name" value="P-loop containing nucleoside triphosphate hydrolases"/>
    <property type="match status" value="1"/>
</dbReference>
<dbReference type="Gene3D" id="6.10.140.530">
    <property type="match status" value="2"/>
</dbReference>
<dbReference type="InterPro" id="IPR027417">
    <property type="entry name" value="P-loop_NTPase"/>
</dbReference>
<dbReference type="InterPro" id="IPR050742">
    <property type="entry name" value="Helicase_Restrict-Modif_Enz"/>
</dbReference>
<sequence>MAHWLNCVARGGDCHCRQLTSLPSGRPERQRETSTVELRDYQAQAVAAIVDAAARGERRISITAACGTGKTLIAERAAEQLAPDGTVLVLMPTKALVAQTIARWREAGRTGVMVGVCGLSQADSGLQVSDAVMTTAPERIAQLLRAPGPGTVFATYASATKLQLAYEQHRLPAWDLIVVDEAHRTCGAYGEGWGTVHSDAALPAKTRLYMTATPRIWDTPADAGLGALMEAAPMATMDRQDIFGPTVFRLGLAQAIEQGVLADYQVLMPVVADDDLRNILAERTLGTSAHHNGLRAAAMHVAVLRAIAEHDLRRVLVFHNRIDAAHAFATTLRSTAAHVLPPLRIPDLWAHAIDSDQSSDYRRDLLADFGSDTHERAVLSNVRVLNEGVDIPTIDAVVFADPRYSVIDAIQAIGRGLRQPPGRGKVATIVIPLHLPDGAVTPQALQDSGFHALWEILQALRAHDESFLDRLALPVRTRGGRTANRRMAYSHPERAVELAAALGLEVTLPATGTWQDGLAAATAYRTAFGHLDVPADYYGGDDGFALGEWIANYRLRRILGRLGREQIAVLDGLGMQWAQPARMFTTMIDHIRGYALEHGHLAAPLEATHAGHRVGDWLQTMRRQARKNLLDAEQERQLTAIDPCWNAGWQVWRRNFARAHAFLNTVADDSWNKALSPQDPPETQWAVRWLRQQVSAFTKLTREQGDLLLGAGIAPDPREIYPGPYRTGQRSSFANLLAAARNFLLREGHLEVPRGHREQGWTDHDAVPGGSVVPLGDLLHTYRADPHQLTKESRDALSVYRMRWDAAGQSHDGTPMPDGYRIPQAEGDHLHDCCGKESANPRVFSLGWTDPDERTEHLMGRLYDAALESCPVCKVPLVRTIAEDPATAAHLITWAAHLTLECFAEIPESLLDPPTEAGRPLAKLLAYYWDRGFPSLVKPLGRTGEEERREAVARAIEVVCALGHHSIGWHPLPTDMPECPICL</sequence>
<dbReference type="InterPro" id="IPR001650">
    <property type="entry name" value="Helicase_C-like"/>
</dbReference>
<dbReference type="InterPro" id="IPR005114">
    <property type="entry name" value="Helicase_assoc"/>
</dbReference>
<organism evidence="3 4">
    <name type="scientific">Streptacidiphilus cavernicola</name>
    <dbReference type="NCBI Taxonomy" id="3342716"/>
    <lineage>
        <taxon>Bacteria</taxon>
        <taxon>Bacillati</taxon>
        <taxon>Actinomycetota</taxon>
        <taxon>Actinomycetes</taxon>
        <taxon>Kitasatosporales</taxon>
        <taxon>Streptomycetaceae</taxon>
        <taxon>Streptacidiphilus</taxon>
    </lineage>
</organism>
<name>A0ABV6W5M7_9ACTN</name>
<dbReference type="InterPro" id="IPR014001">
    <property type="entry name" value="Helicase_ATP-bd"/>
</dbReference>
<evidence type="ECO:0000259" key="1">
    <source>
        <dbReference type="PROSITE" id="PS51192"/>
    </source>
</evidence>
<dbReference type="EMBL" id="JBHFAB010000037">
    <property type="protein sequence ID" value="MFC1421301.1"/>
    <property type="molecule type" value="Genomic_DNA"/>
</dbReference>
<dbReference type="Pfam" id="PF00271">
    <property type="entry name" value="Helicase_C"/>
    <property type="match status" value="1"/>
</dbReference>
<dbReference type="InterPro" id="IPR006935">
    <property type="entry name" value="Helicase/UvrB_N"/>
</dbReference>
<proteinExistence type="predicted"/>
<feature type="domain" description="Helicase ATP-binding" evidence="1">
    <location>
        <begin position="51"/>
        <end position="232"/>
    </location>
</feature>
<evidence type="ECO:0000259" key="2">
    <source>
        <dbReference type="PROSITE" id="PS51194"/>
    </source>
</evidence>
<evidence type="ECO:0000313" key="4">
    <source>
        <dbReference type="Proteomes" id="UP001592531"/>
    </source>
</evidence>
<comment type="caution">
    <text evidence="3">The sequence shown here is derived from an EMBL/GenBank/DDBJ whole genome shotgun (WGS) entry which is preliminary data.</text>
</comment>
<dbReference type="PROSITE" id="PS51194">
    <property type="entry name" value="HELICASE_CTER"/>
    <property type="match status" value="1"/>
</dbReference>
<gene>
    <name evidence="3" type="ORF">ACEZDE_32360</name>
</gene>
<dbReference type="SMART" id="SM00490">
    <property type="entry name" value="HELICc"/>
    <property type="match status" value="1"/>
</dbReference>
<dbReference type="Pfam" id="PF04851">
    <property type="entry name" value="ResIII"/>
    <property type="match status" value="1"/>
</dbReference>
<keyword evidence="4" id="KW-1185">Reference proteome</keyword>
<protein>
    <submittedName>
        <fullName evidence="3">Helicase associated domain protein</fullName>
    </submittedName>
</protein>
<dbReference type="RefSeq" id="WP_380544256.1">
    <property type="nucleotide sequence ID" value="NZ_JBHFAB010000037.1"/>
</dbReference>
<dbReference type="PROSITE" id="PS51192">
    <property type="entry name" value="HELICASE_ATP_BIND_1"/>
    <property type="match status" value="1"/>
</dbReference>